<dbReference type="InterPro" id="IPR017459">
    <property type="entry name" value="Glycosyl_Trfase_fam3_N_dom"/>
</dbReference>
<dbReference type="InterPro" id="IPR036320">
    <property type="entry name" value="Glycosyl_Trfase_fam3_N_dom_sf"/>
</dbReference>
<keyword evidence="4" id="KW-0238">DNA-binding</keyword>
<dbReference type="NCBIfam" id="NF006005">
    <property type="entry name" value="PRK08136.1"/>
    <property type="match status" value="1"/>
</dbReference>
<dbReference type="Proteomes" id="UP001525968">
    <property type="component" value="Unassembled WGS sequence"/>
</dbReference>
<dbReference type="PANTHER" id="PTHR43285:SF4">
    <property type="entry name" value="TRANSFERASE"/>
    <property type="match status" value="1"/>
</dbReference>
<keyword evidence="5" id="KW-1185">Reference proteome</keyword>
<dbReference type="Pfam" id="PF02885">
    <property type="entry name" value="Glycos_trans_3N"/>
    <property type="match status" value="1"/>
</dbReference>
<evidence type="ECO:0000256" key="1">
    <source>
        <dbReference type="ARBA" id="ARBA00022676"/>
    </source>
</evidence>
<keyword evidence="1" id="KW-0328">Glycosyltransferase</keyword>
<evidence type="ECO:0000313" key="4">
    <source>
        <dbReference type="EMBL" id="MCT9809725.1"/>
    </source>
</evidence>
<evidence type="ECO:0000259" key="3">
    <source>
        <dbReference type="Pfam" id="PF02885"/>
    </source>
</evidence>
<evidence type="ECO:0000256" key="2">
    <source>
        <dbReference type="ARBA" id="ARBA00022679"/>
    </source>
</evidence>
<dbReference type="Gene3D" id="1.20.970.10">
    <property type="entry name" value="Transferase, Pyrimidine Nucleoside Phosphorylase, Chain C"/>
    <property type="match status" value="1"/>
</dbReference>
<dbReference type="Gene3D" id="3.40.1030.10">
    <property type="entry name" value="Nucleoside phosphorylase/phosphoribosyltransferase catalytic domain"/>
    <property type="match status" value="1"/>
</dbReference>
<proteinExistence type="predicted"/>
<dbReference type="GO" id="GO:0003677">
    <property type="term" value="F:DNA binding"/>
    <property type="evidence" value="ECO:0007669"/>
    <property type="project" value="UniProtKB-KW"/>
</dbReference>
<dbReference type="PANTHER" id="PTHR43285">
    <property type="entry name" value="ANTHRANILATE PHOSPHORIBOSYLTRANSFERASE"/>
    <property type="match status" value="1"/>
</dbReference>
<gene>
    <name evidence="4" type="primary">ybiB</name>
    <name evidence="4" type="ORF">N0K08_03705</name>
</gene>
<accession>A0ABT2PH08</accession>
<dbReference type="SUPFAM" id="SSF47648">
    <property type="entry name" value="Nucleoside phosphorylase/phosphoribosyltransferase N-terminal domain"/>
    <property type="match status" value="1"/>
</dbReference>
<dbReference type="InterPro" id="IPR035902">
    <property type="entry name" value="Nuc_phospho_transferase"/>
</dbReference>
<dbReference type="InterPro" id="IPR005940">
    <property type="entry name" value="Anthranilate_Pribosyl_Tfrase"/>
</dbReference>
<keyword evidence="2" id="KW-0808">Transferase</keyword>
<organism evidence="4 5">
    <name type="scientific">Acidovorax bellezanensis</name>
    <dbReference type="NCBI Taxonomy" id="2976702"/>
    <lineage>
        <taxon>Bacteria</taxon>
        <taxon>Pseudomonadati</taxon>
        <taxon>Pseudomonadota</taxon>
        <taxon>Betaproteobacteria</taxon>
        <taxon>Burkholderiales</taxon>
        <taxon>Comamonadaceae</taxon>
        <taxon>Acidovorax</taxon>
    </lineage>
</organism>
<reference evidence="4 5" key="1">
    <citation type="submission" date="2022-09" db="EMBL/GenBank/DDBJ databases">
        <title>Draft genome of isolate Be4.</title>
        <authorList>
            <person name="Sanchez-Castro I."/>
            <person name="Martinez-Rodriguez P."/>
            <person name="Descostes M."/>
            <person name="Merroun M."/>
        </authorList>
    </citation>
    <scope>NUCLEOTIDE SEQUENCE [LARGE SCALE GENOMIC DNA]</scope>
    <source>
        <strain evidence="4 5">Be4</strain>
    </source>
</reference>
<comment type="caution">
    <text evidence="4">The sequence shown here is derived from an EMBL/GenBank/DDBJ whole genome shotgun (WGS) entry which is preliminary data.</text>
</comment>
<protein>
    <submittedName>
        <fullName evidence="4">DNA-binding protein YbiB</fullName>
    </submittedName>
</protein>
<feature type="domain" description="Glycosyl transferase family 3 N-terminal" evidence="3">
    <location>
        <begin position="6"/>
        <end position="68"/>
    </location>
</feature>
<sequence length="319" mass="33649">MGISHYIKDIGRGARGARAVTREQAQDLLGQVLDGRVTDLEIGAFCIAMRIKGESVEEMCGFLDALHARSRRFAASARPTVVLPSYNGARRLPVLTPLLALLLAREGLPVLVHGMRTEARRVLASDVLQALDIPATQAGCDHPAELAAIAPGTVAHIATGDLQPGLARLLAVREVIGLRNPGHSVAKLYTPCAGANVLVSSYTHPEYAAMLQACLQAQGATALLSRGLEGEVVADPRRSPRYDGFVRGTHRLLQEQLPGTSNEIPGLPEAIDVATTADYTRRVLAGELPVPAAIAQQVAFILQIAQALEAAPTPSAPGA</sequence>
<dbReference type="SUPFAM" id="SSF52418">
    <property type="entry name" value="Nucleoside phosphorylase/phosphoribosyltransferase catalytic domain"/>
    <property type="match status" value="1"/>
</dbReference>
<dbReference type="EMBL" id="JAODYH010000003">
    <property type="protein sequence ID" value="MCT9809725.1"/>
    <property type="molecule type" value="Genomic_DNA"/>
</dbReference>
<dbReference type="RefSeq" id="WP_261498684.1">
    <property type="nucleotide sequence ID" value="NZ_JAODYH010000003.1"/>
</dbReference>
<name>A0ABT2PH08_9BURK</name>
<evidence type="ECO:0000313" key="5">
    <source>
        <dbReference type="Proteomes" id="UP001525968"/>
    </source>
</evidence>